<organism evidence="1 2">
    <name type="scientific">Vibrio syngnathi</name>
    <dbReference type="NCBI Taxonomy" id="3034029"/>
    <lineage>
        <taxon>Bacteria</taxon>
        <taxon>Pseudomonadati</taxon>
        <taxon>Pseudomonadota</taxon>
        <taxon>Gammaproteobacteria</taxon>
        <taxon>Vibrionales</taxon>
        <taxon>Vibrionaceae</taxon>
        <taxon>Vibrio</taxon>
    </lineage>
</organism>
<evidence type="ECO:0000313" key="1">
    <source>
        <dbReference type="EMBL" id="ARP40780.1"/>
    </source>
</evidence>
<protein>
    <submittedName>
        <fullName evidence="1">Uncharacterized protein</fullName>
    </submittedName>
</protein>
<dbReference type="EMBL" id="CP017917">
    <property type="protein sequence ID" value="ARP40780.1"/>
    <property type="molecule type" value="Genomic_DNA"/>
</dbReference>
<proteinExistence type="predicted"/>
<accession>A0AA34TU37</accession>
<reference evidence="1 2" key="1">
    <citation type="submission" date="2016-10" db="EMBL/GenBank/DDBJ databases">
        <title>The High Quality Genome of Vibrio splendidus K08M4.</title>
        <authorList>
            <person name="Wendling C."/>
            <person name="Chibani C.M."/>
            <person name="Hertel R."/>
            <person name="Sproer C."/>
            <person name="Bunk B."/>
            <person name="Overmann J."/>
            <person name="Roth O."/>
            <person name="Liesegang H."/>
        </authorList>
    </citation>
    <scope>NUCLEOTIDE SEQUENCE [LARGE SCALE GENOMIC DNA]</scope>
    <source>
        <strain evidence="1 2">K08M4</strain>
    </source>
</reference>
<dbReference type="KEGG" id="vsy:K08M4_41190"/>
<dbReference type="Proteomes" id="UP000194136">
    <property type="component" value="Chromosome 2"/>
</dbReference>
<dbReference type="AlphaFoldDB" id="A0AA34TU37"/>
<sequence length="68" mass="7904">MSNTNKFDELIKDQENWISQLSNSLSNLKKYKSGELSCSEEHFNRIKQEHHNLAKAVSAISERINNVR</sequence>
<keyword evidence="2" id="KW-1185">Reference proteome</keyword>
<dbReference type="RefSeq" id="WP_086051287.1">
    <property type="nucleotide sequence ID" value="NZ_CP017917.1"/>
</dbReference>
<name>A0AA34TU37_9VIBR</name>
<evidence type="ECO:0000313" key="2">
    <source>
        <dbReference type="Proteomes" id="UP000194136"/>
    </source>
</evidence>
<gene>
    <name evidence="1" type="ORF">K08M4_41190</name>
</gene>